<evidence type="ECO:0000313" key="3">
    <source>
        <dbReference type="EMBL" id="KJF41311.1"/>
    </source>
</evidence>
<evidence type="ECO:0000259" key="1">
    <source>
        <dbReference type="PROSITE" id="PS51201"/>
    </source>
</evidence>
<name>A0A0D8J466_9FIRM</name>
<evidence type="ECO:0000313" key="10">
    <source>
        <dbReference type="Proteomes" id="UP000431913"/>
    </source>
</evidence>
<feature type="domain" description="RCK C-terminal" evidence="2">
    <location>
        <begin position="139"/>
        <end position="222"/>
    </location>
</feature>
<reference evidence="11 12" key="3">
    <citation type="journal article" date="2019" name="Nat. Med.">
        <title>A library of human gut bacterial isolates paired with longitudinal multiomics data enables mechanistic microbiome research.</title>
        <authorList>
            <person name="Poyet M."/>
            <person name="Groussin M."/>
            <person name="Gibbons S.M."/>
            <person name="Avila-Pacheco J."/>
            <person name="Jiang X."/>
            <person name="Kearney S.M."/>
            <person name="Perrotta A.R."/>
            <person name="Berdy B."/>
            <person name="Zhao S."/>
            <person name="Lieberman T.D."/>
            <person name="Swanson P.K."/>
            <person name="Smith M."/>
            <person name="Roesemann S."/>
            <person name="Alexander J.E."/>
            <person name="Rich S.A."/>
            <person name="Livny J."/>
            <person name="Vlamakis H."/>
            <person name="Clish C."/>
            <person name="Bullock K."/>
            <person name="Deik A."/>
            <person name="Scott J."/>
            <person name="Pierce K.A."/>
            <person name="Xavier R.J."/>
            <person name="Alm E.J."/>
        </authorList>
    </citation>
    <scope>NUCLEOTIDE SEQUENCE [LARGE SCALE GENOMIC DNA]</scope>
    <source>
        <strain evidence="6 12">BIOML-A4</strain>
        <strain evidence="7 11">BIOML-A7</strain>
    </source>
</reference>
<dbReference type="SUPFAM" id="SSF116726">
    <property type="entry name" value="TrkA C-terminal domain-like"/>
    <property type="match status" value="1"/>
</dbReference>
<proteinExistence type="predicted"/>
<dbReference type="EMBL" id="LMUA01000001">
    <property type="protein sequence ID" value="KUE77895.1"/>
    <property type="molecule type" value="Genomic_DNA"/>
</dbReference>
<evidence type="ECO:0000313" key="12">
    <source>
        <dbReference type="Proteomes" id="UP000472755"/>
    </source>
</evidence>
<accession>A0A0W7TVP8</accession>
<sequence length="222" mass="24233">MAKNKDSASYGIIGLGRFGTALAKSLAAAGKDVMIIDSSEAKVRELRQYTEHAFVAHDLGRETLEEAGIQNCDTVVVCIGEKIDTSILTTLNVVSLGVPNVIAKAISEDQGAVLEKIGAEVIYPERDMALRLAKRLLSSSVLDYISLNSNIEISEIRITQKLVGRSVQEADLRRKFGLNIIAIERGEQTMTDINPAHVFAVDDIIVVVGKNESIQRFEEHLV</sequence>
<gene>
    <name evidence="4" type="ORF">ASJ35_01010</name>
    <name evidence="5" type="ORF">FYJ76_02320</name>
    <name evidence="7" type="ORF">GMD52_02885</name>
    <name evidence="6" type="ORF">GMD59_09045</name>
    <name evidence="3" type="ORF">TQ39_00325</name>
</gene>
<dbReference type="Gene3D" id="3.40.50.720">
    <property type="entry name" value="NAD(P)-binding Rossmann-like Domain"/>
    <property type="match status" value="1"/>
</dbReference>
<dbReference type="GO" id="GO:0006813">
    <property type="term" value="P:potassium ion transport"/>
    <property type="evidence" value="ECO:0007669"/>
    <property type="project" value="InterPro"/>
</dbReference>
<dbReference type="AlphaFoldDB" id="A0A0D8J466"/>
<dbReference type="Gene3D" id="3.30.70.1450">
    <property type="entry name" value="Regulator of K+ conductance, C-terminal domain"/>
    <property type="match status" value="1"/>
</dbReference>
<dbReference type="PATRIC" id="fig|1550024.3.peg.72"/>
<dbReference type="EMBL" id="JXXK01000001">
    <property type="protein sequence ID" value="KJF41311.1"/>
    <property type="molecule type" value="Genomic_DNA"/>
</dbReference>
<dbReference type="EMBL" id="VUNJ01000002">
    <property type="protein sequence ID" value="MST90781.1"/>
    <property type="molecule type" value="Genomic_DNA"/>
</dbReference>
<dbReference type="GO" id="GO:0008324">
    <property type="term" value="F:monoatomic cation transmembrane transporter activity"/>
    <property type="evidence" value="ECO:0007669"/>
    <property type="project" value="InterPro"/>
</dbReference>
<dbReference type="EMBL" id="WMZR01000003">
    <property type="protein sequence ID" value="MTS50485.1"/>
    <property type="molecule type" value="Genomic_DNA"/>
</dbReference>
<dbReference type="Proteomes" id="UP000472755">
    <property type="component" value="Unassembled WGS sequence"/>
</dbReference>
<accession>A0A0D8J466</accession>
<dbReference type="Pfam" id="PF02254">
    <property type="entry name" value="TrkA_N"/>
    <property type="match status" value="1"/>
</dbReference>
<keyword evidence="8" id="KW-1185">Reference proteome</keyword>
<evidence type="ECO:0000313" key="4">
    <source>
        <dbReference type="EMBL" id="KUE77895.1"/>
    </source>
</evidence>
<reference evidence="3" key="1">
    <citation type="submission" date="2015-02" db="EMBL/GenBank/DDBJ databases">
        <title>A novel member of the family Ruminococcaceae isolated from human feces.</title>
        <authorList>
            <person name="Shkoporov A.N."/>
            <person name="Chaplin A.V."/>
            <person name="Motuzova O.V."/>
            <person name="Kafarskaia L.I."/>
            <person name="Khokhlova E.V."/>
            <person name="Efimov B.A."/>
        </authorList>
    </citation>
    <scope>NUCLEOTIDE SEQUENCE [LARGE SCALE GENOMIC DNA]</scope>
    <source>
        <strain evidence="3">585-1</strain>
    </source>
</reference>
<organism evidence="3 8">
    <name type="scientific">Ruthenibacterium lactatiformans</name>
    <dbReference type="NCBI Taxonomy" id="1550024"/>
    <lineage>
        <taxon>Bacteria</taxon>
        <taxon>Bacillati</taxon>
        <taxon>Bacillota</taxon>
        <taxon>Clostridia</taxon>
        <taxon>Eubacteriales</taxon>
        <taxon>Oscillospiraceae</taxon>
        <taxon>Ruthenibacterium</taxon>
    </lineage>
</organism>
<dbReference type="PANTHER" id="PTHR43833:SF7">
    <property type="entry name" value="KTR SYSTEM POTASSIUM UPTAKE PROTEIN C"/>
    <property type="match status" value="1"/>
</dbReference>
<dbReference type="EMBL" id="WMZU01000012">
    <property type="protein sequence ID" value="MTS27432.1"/>
    <property type="molecule type" value="Genomic_DNA"/>
</dbReference>
<dbReference type="SUPFAM" id="SSF51735">
    <property type="entry name" value="NAD(P)-binding Rossmann-fold domains"/>
    <property type="match status" value="1"/>
</dbReference>
<comment type="caution">
    <text evidence="3">The sequence shown here is derived from an EMBL/GenBank/DDBJ whole genome shotgun (WGS) entry which is preliminary data.</text>
</comment>
<dbReference type="GeneID" id="42855082"/>
<evidence type="ECO:0000313" key="9">
    <source>
        <dbReference type="Proteomes" id="UP000053433"/>
    </source>
</evidence>
<evidence type="ECO:0000313" key="8">
    <source>
        <dbReference type="Proteomes" id="UP000032483"/>
    </source>
</evidence>
<protein>
    <submittedName>
        <fullName evidence="3">Potassium transporter TrkA</fullName>
    </submittedName>
    <submittedName>
        <fullName evidence="5">TrkA family potassium uptake protein</fullName>
    </submittedName>
</protein>
<evidence type="ECO:0000259" key="2">
    <source>
        <dbReference type="PROSITE" id="PS51202"/>
    </source>
</evidence>
<dbReference type="InterPro" id="IPR006037">
    <property type="entry name" value="RCK_C"/>
</dbReference>
<reference evidence="5 10" key="4">
    <citation type="submission" date="2019-08" db="EMBL/GenBank/DDBJ databases">
        <title>In-depth cultivation of the pig gut microbiome towards novel bacterial diversity and tailored functional studies.</title>
        <authorList>
            <person name="Wylensek D."/>
            <person name="Hitch T.C.A."/>
            <person name="Clavel T."/>
        </authorList>
    </citation>
    <scope>NUCLEOTIDE SEQUENCE [LARGE SCALE GENOMIC DNA]</scope>
    <source>
        <strain evidence="5 10">WCA3-601-WT-6J</strain>
    </source>
</reference>
<dbReference type="InterPro" id="IPR036291">
    <property type="entry name" value="NAD(P)-bd_dom_sf"/>
</dbReference>
<dbReference type="Proteomes" id="UP000032483">
    <property type="component" value="Unassembled WGS sequence"/>
</dbReference>
<dbReference type="Proteomes" id="UP000053433">
    <property type="component" value="Unassembled WGS sequence"/>
</dbReference>
<evidence type="ECO:0000313" key="11">
    <source>
        <dbReference type="Proteomes" id="UP000449193"/>
    </source>
</evidence>
<reference evidence="4 9" key="2">
    <citation type="submission" date="2015-10" db="EMBL/GenBank/DDBJ databases">
        <title>A novel member of the family Ruminococcaceae isolated from human faeces.</title>
        <authorList>
            <person name="Shkoporov A.N."/>
            <person name="Chaplin A.V."/>
            <person name="Motuzova O.V."/>
            <person name="Kafarskaia L.I."/>
            <person name="Efimov B.A."/>
        </authorList>
    </citation>
    <scope>NUCLEOTIDE SEQUENCE [LARGE SCALE GENOMIC DNA]</scope>
    <source>
        <strain evidence="4 9">668</strain>
    </source>
</reference>
<dbReference type="InterPro" id="IPR050721">
    <property type="entry name" value="Trk_Ktr_HKT_K-transport"/>
</dbReference>
<evidence type="ECO:0000313" key="7">
    <source>
        <dbReference type="EMBL" id="MTS50485.1"/>
    </source>
</evidence>
<dbReference type="RefSeq" id="WP_009325635.1">
    <property type="nucleotide sequence ID" value="NZ_CAOJUJ010000002.1"/>
</dbReference>
<evidence type="ECO:0000313" key="5">
    <source>
        <dbReference type="EMBL" id="MST90781.1"/>
    </source>
</evidence>
<dbReference type="InterPro" id="IPR036721">
    <property type="entry name" value="RCK_C_sf"/>
</dbReference>
<dbReference type="InterPro" id="IPR003148">
    <property type="entry name" value="RCK_N"/>
</dbReference>
<evidence type="ECO:0000313" key="6">
    <source>
        <dbReference type="EMBL" id="MTS27432.1"/>
    </source>
</evidence>
<dbReference type="Pfam" id="PF02080">
    <property type="entry name" value="TrkA_C"/>
    <property type="match status" value="1"/>
</dbReference>
<dbReference type="PROSITE" id="PS51202">
    <property type="entry name" value="RCK_C"/>
    <property type="match status" value="1"/>
</dbReference>
<feature type="domain" description="RCK N-terminal" evidence="1">
    <location>
        <begin position="7"/>
        <end position="123"/>
    </location>
</feature>
<dbReference type="Proteomes" id="UP000449193">
    <property type="component" value="Unassembled WGS sequence"/>
</dbReference>
<dbReference type="Proteomes" id="UP000431913">
    <property type="component" value="Unassembled WGS sequence"/>
</dbReference>
<dbReference type="PROSITE" id="PS51201">
    <property type="entry name" value="RCK_N"/>
    <property type="match status" value="1"/>
</dbReference>
<dbReference type="PANTHER" id="PTHR43833">
    <property type="entry name" value="POTASSIUM CHANNEL PROTEIN 2-RELATED-RELATED"/>
    <property type="match status" value="1"/>
</dbReference>